<keyword evidence="6 7" id="KW-0472">Membrane</keyword>
<reference evidence="10" key="1">
    <citation type="submission" date="2019-02" db="EMBL/GenBank/DDBJ databases">
        <title>Complete genome sequence of Rhodoferax sp. Gr-4.</title>
        <authorList>
            <person name="Jin L."/>
        </authorList>
    </citation>
    <scope>NUCLEOTIDE SEQUENCE [LARGE SCALE GENOMIC DNA]</scope>
    <source>
        <strain evidence="10">Gr-4</strain>
    </source>
</reference>
<dbReference type="EMBL" id="CP036282">
    <property type="protein sequence ID" value="QDL56803.1"/>
    <property type="molecule type" value="Genomic_DNA"/>
</dbReference>
<protein>
    <submittedName>
        <fullName evidence="9">ABC transporter permease</fullName>
    </submittedName>
</protein>
<dbReference type="InterPro" id="IPR051447">
    <property type="entry name" value="Lipoprotein-release_system"/>
</dbReference>
<comment type="subcellular location">
    <subcellularLocation>
        <location evidence="1">Cell membrane</location>
        <topology evidence="1">Multi-pass membrane protein</topology>
    </subcellularLocation>
</comment>
<feature type="domain" description="ABC3 transporter permease C-terminal" evidence="8">
    <location>
        <begin position="299"/>
        <end position="423"/>
    </location>
</feature>
<evidence type="ECO:0000256" key="2">
    <source>
        <dbReference type="ARBA" id="ARBA00005236"/>
    </source>
</evidence>
<evidence type="ECO:0000256" key="5">
    <source>
        <dbReference type="ARBA" id="ARBA00022989"/>
    </source>
</evidence>
<dbReference type="InterPro" id="IPR003838">
    <property type="entry name" value="ABC3_permease_C"/>
</dbReference>
<keyword evidence="5 7" id="KW-1133">Transmembrane helix</keyword>
<feature type="transmembrane region" description="Helical" evidence="7">
    <location>
        <begin position="348"/>
        <end position="372"/>
    </location>
</feature>
<evidence type="ECO:0000313" key="9">
    <source>
        <dbReference type="EMBL" id="QDL56803.1"/>
    </source>
</evidence>
<evidence type="ECO:0000313" key="10">
    <source>
        <dbReference type="Proteomes" id="UP000317365"/>
    </source>
</evidence>
<feature type="transmembrane region" description="Helical" evidence="7">
    <location>
        <begin position="396"/>
        <end position="416"/>
    </location>
</feature>
<proteinExistence type="inferred from homology"/>
<feature type="transmembrane region" description="Helical" evidence="7">
    <location>
        <begin position="295"/>
        <end position="320"/>
    </location>
</feature>
<dbReference type="KEGG" id="rhg:EXZ61_13080"/>
<keyword evidence="3" id="KW-1003">Cell membrane</keyword>
<keyword evidence="10" id="KW-1185">Reference proteome</keyword>
<dbReference type="PANTHER" id="PTHR30489:SF0">
    <property type="entry name" value="LIPOPROTEIN-RELEASING SYSTEM TRANSMEMBRANE PROTEIN LOLE"/>
    <property type="match status" value="1"/>
</dbReference>
<keyword evidence="4 7" id="KW-0812">Transmembrane</keyword>
<name>A0A515EW54_9BURK</name>
<organism evidence="9 10">
    <name type="scientific">Rhodoferax aquaticus</name>
    <dbReference type="NCBI Taxonomy" id="2527691"/>
    <lineage>
        <taxon>Bacteria</taxon>
        <taxon>Pseudomonadati</taxon>
        <taxon>Pseudomonadota</taxon>
        <taxon>Betaproteobacteria</taxon>
        <taxon>Burkholderiales</taxon>
        <taxon>Comamonadaceae</taxon>
        <taxon>Rhodoferax</taxon>
    </lineage>
</organism>
<dbReference type="Pfam" id="PF02687">
    <property type="entry name" value="FtsX"/>
    <property type="match status" value="1"/>
</dbReference>
<evidence type="ECO:0000256" key="7">
    <source>
        <dbReference type="SAM" id="Phobius"/>
    </source>
</evidence>
<dbReference type="AlphaFoldDB" id="A0A515EW54"/>
<evidence type="ECO:0000256" key="1">
    <source>
        <dbReference type="ARBA" id="ARBA00004651"/>
    </source>
</evidence>
<accession>A0A515EW54</accession>
<evidence type="ECO:0000256" key="3">
    <source>
        <dbReference type="ARBA" id="ARBA00022475"/>
    </source>
</evidence>
<dbReference type="GO" id="GO:0098797">
    <property type="term" value="C:plasma membrane protein complex"/>
    <property type="evidence" value="ECO:0007669"/>
    <property type="project" value="TreeGrafter"/>
</dbReference>
<evidence type="ECO:0000256" key="6">
    <source>
        <dbReference type="ARBA" id="ARBA00023136"/>
    </source>
</evidence>
<reference evidence="10" key="2">
    <citation type="journal article" date="2020" name="Int. J. Syst. Evol. Microbiol.">
        <title>Genomic insights into a novel species Rhodoferax aquaticus sp. nov., isolated from freshwater.</title>
        <authorList>
            <person name="Li T."/>
            <person name="Zhuo Y."/>
            <person name="Jin C.Z."/>
            <person name="Wu X."/>
            <person name="Ko S.R."/>
            <person name="Jin F.J."/>
            <person name="Ahn C.Y."/>
            <person name="Oh H.M."/>
            <person name="Lee H.G."/>
            <person name="Jin L."/>
        </authorList>
    </citation>
    <scope>NUCLEOTIDE SEQUENCE [LARGE SCALE GENOMIC DNA]</scope>
    <source>
        <strain evidence="10">Gr-4</strain>
    </source>
</reference>
<comment type="similarity">
    <text evidence="2">Belongs to the ABC-4 integral membrane protein family. LolC/E subfamily.</text>
</comment>
<evidence type="ECO:0000256" key="4">
    <source>
        <dbReference type="ARBA" id="ARBA00022692"/>
    </source>
</evidence>
<dbReference type="PANTHER" id="PTHR30489">
    <property type="entry name" value="LIPOPROTEIN-RELEASING SYSTEM TRANSMEMBRANE PROTEIN LOLE"/>
    <property type="match status" value="1"/>
</dbReference>
<feature type="transmembrane region" description="Helical" evidence="7">
    <location>
        <begin position="47"/>
        <end position="71"/>
    </location>
</feature>
<evidence type="ECO:0000259" key="8">
    <source>
        <dbReference type="Pfam" id="PF02687"/>
    </source>
</evidence>
<sequence length="431" mass="45629">MPPRSPAARGALPPEGARSALGRPSGLTLMWLKFAWQNTLRNRRRSLVTVSIAALGTAGILLAGGFALFTYQSLAEAAARQSGHLVLGQPAQFTSEEDTPLQHGLENVAALRERLLADPQVRSVLPRVEFSGLISNGDKSVVMMGLGVEPDSEFSVKGPFLSMRAGDVLASGVAEPEIMMGDALARNLKAQPGSSLTLLASTSDGALNALDVRVKGVFSTGVPEVDKRLVYADIATAQKLLNSQKVSTVGVFLTRMEQTQPAQARMAAANPTLTVQTWEDQAFFYKSVRDLYNRIFGALGAIIGLIVVFVVTNAMSMAIIERTREIGTLRAMGTLPQQLLTTLSLEGMVLGGVGALSGAAISLGVSVFLYLVPVEMPPPPGSTKGYPLSISIEPTMYLATIAAMVALTMLASAWVARKTVNMPVVQALAHT</sequence>
<dbReference type="GO" id="GO:0044874">
    <property type="term" value="P:lipoprotein localization to outer membrane"/>
    <property type="evidence" value="ECO:0007669"/>
    <property type="project" value="TreeGrafter"/>
</dbReference>
<dbReference type="Proteomes" id="UP000317365">
    <property type="component" value="Chromosome"/>
</dbReference>
<gene>
    <name evidence="9" type="ORF">EXZ61_13080</name>
</gene>